<comment type="caution">
    <text evidence="1">The sequence shown here is derived from an EMBL/GenBank/DDBJ whole genome shotgun (WGS) entry which is preliminary data.</text>
</comment>
<dbReference type="EMBL" id="CAJNRD030001123">
    <property type="protein sequence ID" value="CAG5104396.1"/>
    <property type="molecule type" value="Genomic_DNA"/>
</dbReference>
<dbReference type="AlphaFoldDB" id="A0A8J2MYT8"/>
<accession>A0A8J2MYT8</accession>
<gene>
    <name evidence="1" type="ORF">HICCMSTLAB_LOCUS11981</name>
</gene>
<feature type="non-terminal residue" evidence="1">
    <location>
        <position position="1"/>
    </location>
</feature>
<feature type="non-terminal residue" evidence="1">
    <location>
        <position position="145"/>
    </location>
</feature>
<evidence type="ECO:0000313" key="1">
    <source>
        <dbReference type="EMBL" id="CAG5104396.1"/>
    </source>
</evidence>
<protein>
    <submittedName>
        <fullName evidence="1">Uncharacterized protein</fullName>
    </submittedName>
</protein>
<organism evidence="1 2">
    <name type="scientific">Cotesia congregata</name>
    <name type="common">Parasitoid wasp</name>
    <name type="synonym">Apanteles congregatus</name>
    <dbReference type="NCBI Taxonomy" id="51543"/>
    <lineage>
        <taxon>Eukaryota</taxon>
        <taxon>Metazoa</taxon>
        <taxon>Ecdysozoa</taxon>
        <taxon>Arthropoda</taxon>
        <taxon>Hexapoda</taxon>
        <taxon>Insecta</taxon>
        <taxon>Pterygota</taxon>
        <taxon>Neoptera</taxon>
        <taxon>Endopterygota</taxon>
        <taxon>Hymenoptera</taxon>
        <taxon>Apocrita</taxon>
        <taxon>Ichneumonoidea</taxon>
        <taxon>Braconidae</taxon>
        <taxon>Microgastrinae</taxon>
        <taxon>Cotesia</taxon>
    </lineage>
</organism>
<name>A0A8J2MYT8_COTCN</name>
<sequence length="145" mass="15848">ILCDKLLKASIVCDLLIVESSVVKCSPSVSGLTTYSVGKLSCGTTVTDSDLFTVEVKLVILETMFVKASITPPIIPVTRVLLFFSSELLFSDSSLESSEYSACKRSPRPKIFGAFPWIRTEPSLLPIIVLIPPLKRFSSFTLNVT</sequence>
<proteinExistence type="predicted"/>
<evidence type="ECO:0000313" key="2">
    <source>
        <dbReference type="Proteomes" id="UP000786811"/>
    </source>
</evidence>
<keyword evidence="2" id="KW-1185">Reference proteome</keyword>
<dbReference type="Proteomes" id="UP000786811">
    <property type="component" value="Unassembled WGS sequence"/>
</dbReference>
<reference evidence="1" key="1">
    <citation type="submission" date="2021-04" db="EMBL/GenBank/DDBJ databases">
        <authorList>
            <person name="Chebbi M.A.C M."/>
        </authorList>
    </citation>
    <scope>NUCLEOTIDE SEQUENCE</scope>
</reference>